<gene>
    <name evidence="1" type="ORF">N8T08_001594</name>
</gene>
<dbReference type="EMBL" id="JAOPJF010000120">
    <property type="protein sequence ID" value="KAK1139015.1"/>
    <property type="molecule type" value="Genomic_DNA"/>
</dbReference>
<accession>A0ACC3ANA0</accession>
<protein>
    <submittedName>
        <fullName evidence="1">Uncharacterized protein</fullName>
    </submittedName>
</protein>
<evidence type="ECO:0000313" key="1">
    <source>
        <dbReference type="EMBL" id="KAK1139015.1"/>
    </source>
</evidence>
<evidence type="ECO:0000313" key="2">
    <source>
        <dbReference type="Proteomes" id="UP001177260"/>
    </source>
</evidence>
<proteinExistence type="predicted"/>
<organism evidence="1 2">
    <name type="scientific">Aspergillus melleus</name>
    <dbReference type="NCBI Taxonomy" id="138277"/>
    <lineage>
        <taxon>Eukaryota</taxon>
        <taxon>Fungi</taxon>
        <taxon>Dikarya</taxon>
        <taxon>Ascomycota</taxon>
        <taxon>Pezizomycotina</taxon>
        <taxon>Eurotiomycetes</taxon>
        <taxon>Eurotiomycetidae</taxon>
        <taxon>Eurotiales</taxon>
        <taxon>Aspergillaceae</taxon>
        <taxon>Aspergillus</taxon>
        <taxon>Aspergillus subgen. Circumdati</taxon>
    </lineage>
</organism>
<name>A0ACC3ANA0_9EURO</name>
<comment type="caution">
    <text evidence="1">The sequence shown here is derived from an EMBL/GenBank/DDBJ whole genome shotgun (WGS) entry which is preliminary data.</text>
</comment>
<sequence length="607" mass="66624">MSNERLWQTLPDTAFIRCRPPITSKKSQVGLMWLATHDFYVDVGFRATIPSNSPYICEESVHYPVFNPLDPRHNPTAPASSWLDDDYPPEARVDPDSEGWMQSFSRRSIRKARSGLLALRSGMQRRPLMIASRGNGEMPRSSLRPENHSDQKENMFPSTVSEASTEEDNEFGSHLHRTKCKSSPLTLGQDRPLPRSRFSTALADLSSVARRSEDTTDSPDPVLMELVSNALVLESASEIAEKSEESDVPSMNREVETGDHSSDIDGTRSSAKISRPSNLPKTSAFSELAGATAADTASHAHTSSSVDESDISRVGKSAASSRCVAQPSLGRNSSESSSTPAHEAKKVLGKEDVVVPARPQESSAIELNDIDLMMDTLGAFDRLSTQDSPTRSHVEPESNESSLGSPRRINTGPMPPPRSSSTEREPRRSNGEAQPNGSCNIRIQVQSGDWSRSLSPVPESADLVDSNDFFGDQAAWSTRPSEEGTITDITSVSNALWSPIETEDMTSVVSLGDEYFLVDGKTSGFRPDRGDNPTKAERRFARDGSLYSDPSLERNPSVRTQDIPEVIGPSSPMHRPPSGPRRRDRDASDSTDEYLLTYPVILRRYLS</sequence>
<keyword evidence="2" id="KW-1185">Reference proteome</keyword>
<dbReference type="Proteomes" id="UP001177260">
    <property type="component" value="Unassembled WGS sequence"/>
</dbReference>
<reference evidence="1 2" key="1">
    <citation type="journal article" date="2023" name="ACS Omega">
        <title>Identification of the Neoaspergillic Acid Biosynthesis Gene Cluster by Establishing an In Vitro CRISPR-Ribonucleoprotein Genetic System in Aspergillus melleus.</title>
        <authorList>
            <person name="Yuan B."/>
            <person name="Grau M.F."/>
            <person name="Murata R.M."/>
            <person name="Torok T."/>
            <person name="Venkateswaran K."/>
            <person name="Stajich J.E."/>
            <person name="Wang C.C.C."/>
        </authorList>
    </citation>
    <scope>NUCLEOTIDE SEQUENCE [LARGE SCALE GENOMIC DNA]</scope>
    <source>
        <strain evidence="1 2">IMV 1140</strain>
    </source>
</reference>